<dbReference type="AlphaFoldDB" id="A0A0S4QI29"/>
<dbReference type="InterPro" id="IPR010419">
    <property type="entry name" value="CO_DH_gsu"/>
</dbReference>
<organism evidence="2 3">
    <name type="scientific">Parafrankia irregularis</name>
    <dbReference type="NCBI Taxonomy" id="795642"/>
    <lineage>
        <taxon>Bacteria</taxon>
        <taxon>Bacillati</taxon>
        <taxon>Actinomycetota</taxon>
        <taxon>Actinomycetes</taxon>
        <taxon>Frankiales</taxon>
        <taxon>Frankiaceae</taxon>
        <taxon>Parafrankia</taxon>
    </lineage>
</organism>
<dbReference type="RefSeq" id="WP_091273366.1">
    <property type="nucleotide sequence ID" value="NZ_FAOZ01000004.1"/>
</dbReference>
<keyword evidence="3" id="KW-1185">Reference proteome</keyword>
<gene>
    <name evidence="2" type="ORF">Ga0074812_104256</name>
</gene>
<feature type="region of interest" description="Disordered" evidence="1">
    <location>
        <begin position="150"/>
        <end position="183"/>
    </location>
</feature>
<dbReference type="SUPFAM" id="SSF55961">
    <property type="entry name" value="Bet v1-like"/>
    <property type="match status" value="1"/>
</dbReference>
<dbReference type="InterPro" id="IPR023393">
    <property type="entry name" value="START-like_dom_sf"/>
</dbReference>
<protein>
    <submittedName>
        <fullName evidence="2">Carbon monoxide dehydrogenase subunit G</fullName>
    </submittedName>
</protein>
<sequence>MKLENTLSIPVPADEAWRVLLDVERITPCVPGAVLTSKDGDSYQGKIKVKVGPVGLTYNGTIKFVTQDEAAKVAVLEASGRELRGNGTAKALVTCRLVDSGDSSTNVEVETDLDITGKPAQFGRGVLAEVAGTLVGKFATNLANELTATPTETPATPAETPAVPAAPAAANGSAEPAAAPPAVPLAATEAPAAGAPAAPAAPAASAAPEAPMAEPLDLLATASAGLLTKFTPLLIRLAPLARYLPLARSAAAPAGALLLVVAVARRKPRPIVVNVVLPPGPGTRR</sequence>
<name>A0A0S4QI29_9ACTN</name>
<dbReference type="Proteomes" id="UP000198802">
    <property type="component" value="Unassembled WGS sequence"/>
</dbReference>
<evidence type="ECO:0000313" key="3">
    <source>
        <dbReference type="Proteomes" id="UP000198802"/>
    </source>
</evidence>
<evidence type="ECO:0000313" key="2">
    <source>
        <dbReference type="EMBL" id="CUU55175.1"/>
    </source>
</evidence>
<feature type="compositionally biased region" description="Low complexity" evidence="1">
    <location>
        <begin position="150"/>
        <end position="177"/>
    </location>
</feature>
<accession>A0A0S4QI29</accession>
<dbReference type="EMBL" id="FAOZ01000004">
    <property type="protein sequence ID" value="CUU55175.1"/>
    <property type="molecule type" value="Genomic_DNA"/>
</dbReference>
<dbReference type="PANTHER" id="PTHR38588">
    <property type="entry name" value="BLL0334 PROTEIN"/>
    <property type="match status" value="1"/>
</dbReference>
<proteinExistence type="predicted"/>
<dbReference type="Gene3D" id="3.30.530.20">
    <property type="match status" value="1"/>
</dbReference>
<evidence type="ECO:0000256" key="1">
    <source>
        <dbReference type="SAM" id="MobiDB-lite"/>
    </source>
</evidence>
<reference evidence="3" key="1">
    <citation type="submission" date="2015-11" db="EMBL/GenBank/DDBJ databases">
        <authorList>
            <person name="Varghese N."/>
        </authorList>
    </citation>
    <scope>NUCLEOTIDE SEQUENCE [LARGE SCALE GENOMIC DNA]</scope>
    <source>
        <strain evidence="3">DSM 45899</strain>
    </source>
</reference>
<dbReference type="CDD" id="cd07823">
    <property type="entry name" value="SRPBCC_5"/>
    <property type="match status" value="1"/>
</dbReference>
<dbReference type="Pfam" id="PF06240">
    <property type="entry name" value="COXG"/>
    <property type="match status" value="1"/>
</dbReference>
<dbReference type="PANTHER" id="PTHR38588:SF1">
    <property type="entry name" value="BLL0334 PROTEIN"/>
    <property type="match status" value="1"/>
</dbReference>